<keyword evidence="3" id="KW-0238">DNA-binding</keyword>
<evidence type="ECO:0000256" key="2">
    <source>
        <dbReference type="ARBA" id="ARBA00023015"/>
    </source>
</evidence>
<dbReference type="AlphaFoldDB" id="A0A849JYQ9"/>
<dbReference type="InterPro" id="IPR005650">
    <property type="entry name" value="BlaI_family"/>
</dbReference>
<dbReference type="GO" id="GO:0003677">
    <property type="term" value="F:DNA binding"/>
    <property type="evidence" value="ECO:0007669"/>
    <property type="project" value="UniProtKB-KW"/>
</dbReference>
<sequence>MTAREHDEPARLGTLEAQVMDVLWDCGGCTVRHVIDRLGGRPAYTTIATVLGNLERKGFVEHVREGRSARYLPASSRSEHAAEIMEHALASSGDRAASILHFVEAMPESDRALLRDYLAGQDATGSA</sequence>
<dbReference type="EMBL" id="JABFAJ010000017">
    <property type="protein sequence ID" value="NNU27694.1"/>
    <property type="molecule type" value="Genomic_DNA"/>
</dbReference>
<keyword evidence="2" id="KW-0805">Transcription regulation</keyword>
<dbReference type="InterPro" id="IPR036390">
    <property type="entry name" value="WH_DNA-bd_sf"/>
</dbReference>
<reference evidence="5 6" key="1">
    <citation type="submission" date="2020-05" db="EMBL/GenBank/DDBJ databases">
        <title>Genome sequence of Isoptericola sp. JC619 isolated from Chilika lagoon, India.</title>
        <authorList>
            <person name="Kumar D."/>
            <person name="Appam K."/>
            <person name="Gandham S."/>
            <person name="Uppada J."/>
            <person name="Sasikala C."/>
            <person name="Venkata Ramana C."/>
        </authorList>
    </citation>
    <scope>NUCLEOTIDE SEQUENCE [LARGE SCALE GENOMIC DNA]</scope>
    <source>
        <strain evidence="5 6">JC619</strain>
    </source>
</reference>
<evidence type="ECO:0000256" key="3">
    <source>
        <dbReference type="ARBA" id="ARBA00023125"/>
    </source>
</evidence>
<dbReference type="GO" id="GO:0045892">
    <property type="term" value="P:negative regulation of DNA-templated transcription"/>
    <property type="evidence" value="ECO:0007669"/>
    <property type="project" value="InterPro"/>
</dbReference>
<keyword evidence="6" id="KW-1185">Reference proteome</keyword>
<organism evidence="5 6">
    <name type="scientific">Isoptericola sediminis</name>
    <dbReference type="NCBI Taxonomy" id="2733572"/>
    <lineage>
        <taxon>Bacteria</taxon>
        <taxon>Bacillati</taxon>
        <taxon>Actinomycetota</taxon>
        <taxon>Actinomycetes</taxon>
        <taxon>Micrococcales</taxon>
        <taxon>Promicromonosporaceae</taxon>
        <taxon>Isoptericola</taxon>
    </lineage>
</organism>
<dbReference type="Proteomes" id="UP000557204">
    <property type="component" value="Unassembled WGS sequence"/>
</dbReference>
<accession>A0A849JYQ9</accession>
<evidence type="ECO:0000256" key="4">
    <source>
        <dbReference type="ARBA" id="ARBA00023163"/>
    </source>
</evidence>
<comment type="caution">
    <text evidence="5">The sequence shown here is derived from an EMBL/GenBank/DDBJ whole genome shotgun (WGS) entry which is preliminary data.</text>
</comment>
<evidence type="ECO:0000256" key="1">
    <source>
        <dbReference type="ARBA" id="ARBA00011046"/>
    </source>
</evidence>
<comment type="similarity">
    <text evidence="1">Belongs to the BlaI transcriptional regulatory family.</text>
</comment>
<gene>
    <name evidence="5" type="ORF">HLI28_09085</name>
</gene>
<dbReference type="Gene3D" id="1.10.10.10">
    <property type="entry name" value="Winged helix-like DNA-binding domain superfamily/Winged helix DNA-binding domain"/>
    <property type="match status" value="1"/>
</dbReference>
<dbReference type="Pfam" id="PF03965">
    <property type="entry name" value="Penicillinase_R"/>
    <property type="match status" value="1"/>
</dbReference>
<dbReference type="SUPFAM" id="SSF46785">
    <property type="entry name" value="Winged helix' DNA-binding domain"/>
    <property type="match status" value="1"/>
</dbReference>
<dbReference type="Gene3D" id="6.10.140.850">
    <property type="match status" value="1"/>
</dbReference>
<keyword evidence="4" id="KW-0804">Transcription</keyword>
<proteinExistence type="inferred from homology"/>
<evidence type="ECO:0000313" key="6">
    <source>
        <dbReference type="Proteomes" id="UP000557204"/>
    </source>
</evidence>
<evidence type="ECO:0000313" key="5">
    <source>
        <dbReference type="EMBL" id="NNU27694.1"/>
    </source>
</evidence>
<name>A0A849JYQ9_9MICO</name>
<dbReference type="RefSeq" id="WP_171247202.1">
    <property type="nucleotide sequence ID" value="NZ_JABFAJ010000017.1"/>
</dbReference>
<protein>
    <submittedName>
        <fullName evidence="5">BlaI/MecI/CopY family transcriptional regulator</fullName>
    </submittedName>
</protein>
<dbReference type="InterPro" id="IPR036388">
    <property type="entry name" value="WH-like_DNA-bd_sf"/>
</dbReference>